<feature type="transmembrane region" description="Helical" evidence="6">
    <location>
        <begin position="173"/>
        <end position="195"/>
    </location>
</feature>
<comment type="subcellular location">
    <subcellularLocation>
        <location evidence="1">Cell membrane</location>
        <topology evidence="1">Multi-pass membrane protein</topology>
    </subcellularLocation>
</comment>
<feature type="transmembrane region" description="Helical" evidence="6">
    <location>
        <begin position="307"/>
        <end position="330"/>
    </location>
</feature>
<comment type="caution">
    <text evidence="8">The sequence shown here is derived from an EMBL/GenBank/DDBJ whole genome shotgun (WGS) entry which is preliminary data.</text>
</comment>
<dbReference type="InterPro" id="IPR020846">
    <property type="entry name" value="MFS_dom"/>
</dbReference>
<dbReference type="GO" id="GO:0022857">
    <property type="term" value="F:transmembrane transporter activity"/>
    <property type="evidence" value="ECO:0007669"/>
    <property type="project" value="InterPro"/>
</dbReference>
<feature type="transmembrane region" description="Helical" evidence="6">
    <location>
        <begin position="342"/>
        <end position="364"/>
    </location>
</feature>
<protein>
    <submittedName>
        <fullName evidence="8">MFS transporter</fullName>
    </submittedName>
</protein>
<keyword evidence="2" id="KW-1003">Cell membrane</keyword>
<accession>A0A4U6QLS2</accession>
<evidence type="ECO:0000256" key="6">
    <source>
        <dbReference type="SAM" id="Phobius"/>
    </source>
</evidence>
<dbReference type="AlphaFoldDB" id="A0A4U6QLS2"/>
<feature type="transmembrane region" description="Helical" evidence="6">
    <location>
        <begin position="251"/>
        <end position="276"/>
    </location>
</feature>
<dbReference type="Pfam" id="PF07690">
    <property type="entry name" value="MFS_1"/>
    <property type="match status" value="1"/>
</dbReference>
<dbReference type="Proteomes" id="UP000306985">
    <property type="component" value="Unassembled WGS sequence"/>
</dbReference>
<reference evidence="8 9" key="1">
    <citation type="submission" date="2019-05" db="EMBL/GenBank/DDBJ databases">
        <title>Nakamurella sp. N5BH11, whole genome shotgun sequence.</title>
        <authorList>
            <person name="Tuo L."/>
        </authorList>
    </citation>
    <scope>NUCLEOTIDE SEQUENCE [LARGE SCALE GENOMIC DNA]</scope>
    <source>
        <strain evidence="8 9">N5BH11</strain>
    </source>
</reference>
<feature type="domain" description="Major facilitator superfamily (MFS) profile" evidence="7">
    <location>
        <begin position="16"/>
        <end position="394"/>
    </location>
</feature>
<feature type="transmembrane region" description="Helical" evidence="6">
    <location>
        <begin position="370"/>
        <end position="389"/>
    </location>
</feature>
<evidence type="ECO:0000256" key="2">
    <source>
        <dbReference type="ARBA" id="ARBA00022475"/>
    </source>
</evidence>
<dbReference type="CDD" id="cd17324">
    <property type="entry name" value="MFS_NepI_like"/>
    <property type="match status" value="1"/>
</dbReference>
<dbReference type="PANTHER" id="PTHR43124">
    <property type="entry name" value="PURINE EFFLUX PUMP PBUE"/>
    <property type="match status" value="1"/>
</dbReference>
<dbReference type="InterPro" id="IPR050189">
    <property type="entry name" value="MFS_Efflux_Transporters"/>
</dbReference>
<feature type="transmembrane region" description="Helical" evidence="6">
    <location>
        <begin position="146"/>
        <end position="167"/>
    </location>
</feature>
<dbReference type="InterPro" id="IPR011701">
    <property type="entry name" value="MFS"/>
</dbReference>
<dbReference type="PANTHER" id="PTHR43124:SF5">
    <property type="entry name" value="PURINE RIBONUCLEOSIDE EFFLUX PUMP NEPI"/>
    <property type="match status" value="1"/>
</dbReference>
<dbReference type="SUPFAM" id="SSF103473">
    <property type="entry name" value="MFS general substrate transporter"/>
    <property type="match status" value="1"/>
</dbReference>
<evidence type="ECO:0000313" key="9">
    <source>
        <dbReference type="Proteomes" id="UP000306985"/>
    </source>
</evidence>
<feature type="transmembrane region" description="Helical" evidence="6">
    <location>
        <begin position="283"/>
        <end position="301"/>
    </location>
</feature>
<evidence type="ECO:0000313" key="8">
    <source>
        <dbReference type="EMBL" id="TKV61547.1"/>
    </source>
</evidence>
<feature type="transmembrane region" description="Helical" evidence="6">
    <location>
        <begin position="17"/>
        <end position="38"/>
    </location>
</feature>
<dbReference type="RefSeq" id="WP_137448852.1">
    <property type="nucleotide sequence ID" value="NZ_SZZH01000001.1"/>
</dbReference>
<evidence type="ECO:0000256" key="4">
    <source>
        <dbReference type="ARBA" id="ARBA00022989"/>
    </source>
</evidence>
<keyword evidence="3 6" id="KW-0812">Transmembrane</keyword>
<evidence type="ECO:0000259" key="7">
    <source>
        <dbReference type="PROSITE" id="PS50850"/>
    </source>
</evidence>
<name>A0A4U6QLS2_9ACTN</name>
<feature type="transmembrane region" description="Helical" evidence="6">
    <location>
        <begin position="216"/>
        <end position="239"/>
    </location>
</feature>
<organism evidence="8 9">
    <name type="scientific">Nakamurella flava</name>
    <dbReference type="NCBI Taxonomy" id="2576308"/>
    <lineage>
        <taxon>Bacteria</taxon>
        <taxon>Bacillati</taxon>
        <taxon>Actinomycetota</taxon>
        <taxon>Actinomycetes</taxon>
        <taxon>Nakamurellales</taxon>
        <taxon>Nakamurellaceae</taxon>
        <taxon>Nakamurella</taxon>
    </lineage>
</organism>
<dbReference type="GO" id="GO:0005886">
    <property type="term" value="C:plasma membrane"/>
    <property type="evidence" value="ECO:0007669"/>
    <property type="project" value="UniProtKB-SubCell"/>
</dbReference>
<evidence type="ECO:0000256" key="5">
    <source>
        <dbReference type="ARBA" id="ARBA00023136"/>
    </source>
</evidence>
<evidence type="ECO:0000256" key="1">
    <source>
        <dbReference type="ARBA" id="ARBA00004651"/>
    </source>
</evidence>
<dbReference type="InterPro" id="IPR036259">
    <property type="entry name" value="MFS_trans_sf"/>
</dbReference>
<gene>
    <name evidence="8" type="ORF">FDO65_08255</name>
</gene>
<feature type="transmembrane region" description="Helical" evidence="6">
    <location>
        <begin position="58"/>
        <end position="79"/>
    </location>
</feature>
<dbReference type="PROSITE" id="PS50850">
    <property type="entry name" value="MFS"/>
    <property type="match status" value="1"/>
</dbReference>
<dbReference type="Gene3D" id="1.20.1250.20">
    <property type="entry name" value="MFS general substrate transporter like domains"/>
    <property type="match status" value="1"/>
</dbReference>
<feature type="transmembrane region" description="Helical" evidence="6">
    <location>
        <begin position="112"/>
        <end position="134"/>
    </location>
</feature>
<keyword evidence="9" id="KW-1185">Reference proteome</keyword>
<feature type="transmembrane region" description="Helical" evidence="6">
    <location>
        <begin position="86"/>
        <end position="106"/>
    </location>
</feature>
<keyword evidence="5 6" id="KW-0472">Membrane</keyword>
<proteinExistence type="predicted"/>
<sequence>MSSTDCPSAPVTAAGRLPYLTLGTLMFLSFALVTAEFLPNGVLTEMARGLGVSPGQAGQTVTVTAFVGLLVAPTIGLLFPRLDRRTLLVGLAVAAGTSGVLAALAPNLVLLLLARVLLGAAISAFWAMSITVVARVAGADRVGRGTMFTSAGVSLATVAGVPVGVVLSEWIDWRAAFGLVGALTIVLAIPLRMLVPSVPAAPTAGPGVLAEVLRRPGVLSGVVGNVFVVLGHFVAYTYVRPALERGGDLDAGQIVVLLAVFGAGGLVGNVVVGAVADRRFRTFAVGAPVTIAAALVAVLTVTGSSVALGVSVAVWGFVFASWLIIVNVWVGRRMPDRLEAGGSLVVLGFQTGIVLAAGVGGLLLDSVGVTANYLLGVVLLLVGAALFSASARKPVPAVG</sequence>
<keyword evidence="4 6" id="KW-1133">Transmembrane helix</keyword>
<evidence type="ECO:0000256" key="3">
    <source>
        <dbReference type="ARBA" id="ARBA00022692"/>
    </source>
</evidence>
<dbReference type="OrthoDB" id="9814237at2"/>
<dbReference type="EMBL" id="SZZH01000001">
    <property type="protein sequence ID" value="TKV61547.1"/>
    <property type="molecule type" value="Genomic_DNA"/>
</dbReference>